<comment type="caution">
    <text evidence="6">The sequence shown here is derived from an EMBL/GenBank/DDBJ whole genome shotgun (WGS) entry which is preliminary data.</text>
</comment>
<dbReference type="OrthoDB" id="248923at2759"/>
<protein>
    <submittedName>
        <fullName evidence="6">Protein kinase, other</fullName>
        <ecNumber evidence="6">2.7.11.17</ecNumber>
    </submittedName>
</protein>
<keyword evidence="1 3" id="KW-0547">Nucleotide-binding</keyword>
<dbReference type="InterPro" id="IPR017441">
    <property type="entry name" value="Protein_kinase_ATP_BS"/>
</dbReference>
<dbReference type="EMBL" id="AHZU02001678">
    <property type="protein sequence ID" value="KFG29981.1"/>
    <property type="molecule type" value="Genomic_DNA"/>
</dbReference>
<gene>
    <name evidence="6" type="ORF">TGDOM2_275610</name>
</gene>
<dbReference type="GO" id="GO:0044773">
    <property type="term" value="P:mitotic DNA damage checkpoint signaling"/>
    <property type="evidence" value="ECO:0007669"/>
    <property type="project" value="TreeGrafter"/>
</dbReference>
<evidence type="ECO:0000259" key="5">
    <source>
        <dbReference type="PROSITE" id="PS50011"/>
    </source>
</evidence>
<keyword evidence="6" id="KW-0418">Kinase</keyword>
<dbReference type="PROSITE" id="PS00108">
    <property type="entry name" value="PROTEIN_KINASE_ST"/>
    <property type="match status" value="1"/>
</dbReference>
<dbReference type="GO" id="GO:0004683">
    <property type="term" value="F:calcium/calmodulin-dependent protein kinase activity"/>
    <property type="evidence" value="ECO:0007669"/>
    <property type="project" value="UniProtKB-EC"/>
</dbReference>
<accession>A0A086JCW3</accession>
<proteinExistence type="predicted"/>
<dbReference type="Gene3D" id="1.10.510.10">
    <property type="entry name" value="Transferase(Phosphotransferase) domain 1"/>
    <property type="match status" value="1"/>
</dbReference>
<feature type="binding site" evidence="3">
    <location>
        <position position="307"/>
    </location>
    <ligand>
        <name>ATP</name>
        <dbReference type="ChEBI" id="CHEBI:30616"/>
    </ligand>
</feature>
<evidence type="ECO:0000313" key="7">
    <source>
        <dbReference type="Proteomes" id="UP000028837"/>
    </source>
</evidence>
<dbReference type="PROSITE" id="PS50011">
    <property type="entry name" value="PROTEIN_KINASE_DOM"/>
    <property type="match status" value="1"/>
</dbReference>
<organism evidence="6 7">
    <name type="scientific">Toxoplasma gondii GAB2-2007-GAL-DOM2</name>
    <dbReference type="NCBI Taxonomy" id="1130820"/>
    <lineage>
        <taxon>Eukaryota</taxon>
        <taxon>Sar</taxon>
        <taxon>Alveolata</taxon>
        <taxon>Apicomplexa</taxon>
        <taxon>Conoidasida</taxon>
        <taxon>Coccidia</taxon>
        <taxon>Eucoccidiorida</taxon>
        <taxon>Eimeriorina</taxon>
        <taxon>Sarcocystidae</taxon>
        <taxon>Toxoplasma</taxon>
    </lineage>
</organism>
<dbReference type="Proteomes" id="UP000028837">
    <property type="component" value="Unassembled WGS sequence"/>
</dbReference>
<feature type="compositionally biased region" description="Low complexity" evidence="4">
    <location>
        <begin position="969"/>
        <end position="986"/>
    </location>
</feature>
<feature type="domain" description="Protein kinase" evidence="5">
    <location>
        <begin position="278"/>
        <end position="584"/>
    </location>
</feature>
<sequence>MADLGPAVVTTTAPAILGGYTGSAFDLTASPRPGGYLSSCHPHIRNGNPRMRVTEASAPTGASSKTLGTAQSLPGLHEQPAMPLPGSLPTGTSLLPMGSLSPFPFQSYSNEAFTPSPPYTSNDLQSAAYRWSATCASAPPSHALFGTCEGASTLARGGMTRRTSTTMAASNASSTSAPAGLWRTGTTAGTVTELQGGTGSISSNGNHALLQDPSSNPEVAVCVAAPGGMSAKASAASAPRVSSKTCTNSVDKGTCSERLTAERTSSVVRQIQDIRHHYTMGRKLGSGYTASVYEAKCLATQQVVAIKDVDKSRQRLIACDSYYRAVYEKLAKLPPHRHLLLPPIALLETETHFYIVMERCHGSDMVEYVLKHPPAGISSSACKRLLQQLLLAVHALHSHNVLHRDIKLDNIMFRYPYTDSQQSRNRTCNSSLGSEVALIDFDMCLLLDRPGPPKPLTNANEISVVGTREYMAPECYKGNYSTASDMWSIGVILYVLIDGHFPFDVNNCTKKQSGSGAKQGAANGTDKSGSSSRDIRRRLRQGVRFEQRIKDRHPLAVDLIQRLLTYDPIQRLGTAYEALCHPWLTGIAPPMPRVDVGSLPALSNALPTWQFVPSSDQAVSCYNLPQQLGRNEAARMQQGWPGAGGPGAAVSVSAGVPERTPEGALVVRPGGPSGPVENRLGERGESATSNRSANAAGHSQGVSHSARAMPMGVAPSAAEDCLGENSSAVAGNAAGSSVRGRVTTVQQKQLATTAMRLSSQAQISFLAASLGLGRDNAEHSSPMFVAESASSEMLAEYTNSVSGTGRHDGPPPTEWASHATSASQRFPHGENFPYTTLPLTNDSRCREAPDVSATASALSFFPPKSATSSRQSERDAHAVAHPQQMRSVGGPQMLGGAGQQDMRLIFPGLADDSSMFLTAASTSKGPETTETPGSSDFMSSPEASSSAYFASRAGRSVPVVQHISLRNQTPSGDSTSASATDVTSSPHFFSSSQSTLGLLQGETAAGLASSRSAWRKTATTPQTNSADQGVCTREGVLDAGQPGLESALKSFMTKAQWQGHASVGRLMKVNAQKRDPQVKGGNMSGIPSLNYLQGHVVGCHLQPAQQTAEKMAGGARLMSTQQPPEAVEGV</sequence>
<dbReference type="AlphaFoldDB" id="A0A086JCW3"/>
<name>A0A086JCW3_TOXGO</name>
<dbReference type="SMR" id="A0A086JCW3"/>
<keyword evidence="6" id="KW-0808">Transferase</keyword>
<reference evidence="6 7" key="1">
    <citation type="submission" date="2014-02" db="EMBL/GenBank/DDBJ databases">
        <authorList>
            <person name="Sibley D."/>
            <person name="Venepally P."/>
            <person name="Karamycheva S."/>
            <person name="Hadjithomas M."/>
            <person name="Khan A."/>
            <person name="Brunk B."/>
            <person name="Roos D."/>
            <person name="Caler E."/>
            <person name="Lorenzi H."/>
        </authorList>
    </citation>
    <scope>NUCLEOTIDE SEQUENCE [LARGE SCALE GENOMIC DNA]</scope>
    <source>
        <strain evidence="6 7">GAB2-2007-GAL-DOM2</strain>
    </source>
</reference>
<evidence type="ECO:0000256" key="1">
    <source>
        <dbReference type="ARBA" id="ARBA00022741"/>
    </source>
</evidence>
<dbReference type="InterPro" id="IPR000719">
    <property type="entry name" value="Prot_kinase_dom"/>
</dbReference>
<dbReference type="Pfam" id="PF00069">
    <property type="entry name" value="Pkinase"/>
    <property type="match status" value="1"/>
</dbReference>
<evidence type="ECO:0000256" key="2">
    <source>
        <dbReference type="ARBA" id="ARBA00022840"/>
    </source>
</evidence>
<feature type="region of interest" description="Disordered" evidence="4">
    <location>
        <begin position="920"/>
        <end position="942"/>
    </location>
</feature>
<dbReference type="VEuPathDB" id="ToxoDB:TGDOM2_275610"/>
<dbReference type="Gene3D" id="3.30.200.20">
    <property type="entry name" value="Phosphorylase Kinase, domain 1"/>
    <property type="match status" value="1"/>
</dbReference>
<dbReference type="PROSITE" id="PS00107">
    <property type="entry name" value="PROTEIN_KINASE_ATP"/>
    <property type="match status" value="1"/>
</dbReference>
<feature type="compositionally biased region" description="Polar residues" evidence="4">
    <location>
        <begin position="60"/>
        <end position="72"/>
    </location>
</feature>
<dbReference type="InterPro" id="IPR011009">
    <property type="entry name" value="Kinase-like_dom_sf"/>
</dbReference>
<feature type="region of interest" description="Disordered" evidence="4">
    <location>
        <begin position="966"/>
        <end position="986"/>
    </location>
</feature>
<dbReference type="SMART" id="SM00220">
    <property type="entry name" value="S_TKc"/>
    <property type="match status" value="1"/>
</dbReference>
<dbReference type="SUPFAM" id="SSF56112">
    <property type="entry name" value="Protein kinase-like (PK-like)"/>
    <property type="match status" value="1"/>
</dbReference>
<keyword evidence="2 3" id="KW-0067">ATP-binding</keyword>
<dbReference type="PANTHER" id="PTHR44167">
    <property type="entry name" value="OVARIAN-SPECIFIC SERINE/THREONINE-PROTEIN KINASE LOK-RELATED"/>
    <property type="match status" value="1"/>
</dbReference>
<dbReference type="GO" id="GO:0005634">
    <property type="term" value="C:nucleus"/>
    <property type="evidence" value="ECO:0007669"/>
    <property type="project" value="TreeGrafter"/>
</dbReference>
<dbReference type="GO" id="GO:0005524">
    <property type="term" value="F:ATP binding"/>
    <property type="evidence" value="ECO:0007669"/>
    <property type="project" value="UniProtKB-UniRule"/>
</dbReference>
<dbReference type="GO" id="GO:0005737">
    <property type="term" value="C:cytoplasm"/>
    <property type="evidence" value="ECO:0007669"/>
    <property type="project" value="TreeGrafter"/>
</dbReference>
<feature type="region of interest" description="Disordered" evidence="4">
    <location>
        <begin position="54"/>
        <end position="95"/>
    </location>
</feature>
<feature type="region of interest" description="Disordered" evidence="4">
    <location>
        <begin position="661"/>
        <end position="707"/>
    </location>
</feature>
<evidence type="ECO:0000313" key="6">
    <source>
        <dbReference type="EMBL" id="KFG29981.1"/>
    </source>
</evidence>
<evidence type="ECO:0000256" key="3">
    <source>
        <dbReference type="PROSITE-ProRule" id="PRU10141"/>
    </source>
</evidence>
<feature type="region of interest" description="Disordered" evidence="4">
    <location>
        <begin position="512"/>
        <end position="536"/>
    </location>
</feature>
<dbReference type="PANTHER" id="PTHR44167:SF24">
    <property type="entry name" value="SERINE_THREONINE-PROTEIN KINASE CHK2"/>
    <property type="match status" value="1"/>
</dbReference>
<dbReference type="InterPro" id="IPR008271">
    <property type="entry name" value="Ser/Thr_kinase_AS"/>
</dbReference>
<dbReference type="EC" id="2.7.11.17" evidence="6"/>
<evidence type="ECO:0000256" key="4">
    <source>
        <dbReference type="SAM" id="MobiDB-lite"/>
    </source>
</evidence>